<accession>V4NIA3</accession>
<keyword evidence="2" id="KW-1185">Reference proteome</keyword>
<protein>
    <submittedName>
        <fullName evidence="1">Uncharacterized protein</fullName>
    </submittedName>
</protein>
<dbReference type="EMBL" id="KI517435">
    <property type="protein sequence ID" value="ESQ45971.1"/>
    <property type="molecule type" value="Genomic_DNA"/>
</dbReference>
<evidence type="ECO:0000313" key="2">
    <source>
        <dbReference type="Proteomes" id="UP000030689"/>
    </source>
</evidence>
<proteinExistence type="predicted"/>
<gene>
    <name evidence="1" type="ORF">EUTSA_v10010891mg</name>
</gene>
<dbReference type="Gramene" id="ESQ45971">
    <property type="protein sequence ID" value="ESQ45971"/>
    <property type="gene ID" value="EUTSA_v10010891mg"/>
</dbReference>
<dbReference type="KEGG" id="eus:EUTSA_v10010891mg"/>
<organism evidence="1 2">
    <name type="scientific">Eutrema salsugineum</name>
    <name type="common">Saltwater cress</name>
    <name type="synonym">Sisymbrium salsugineum</name>
    <dbReference type="NCBI Taxonomy" id="72664"/>
    <lineage>
        <taxon>Eukaryota</taxon>
        <taxon>Viridiplantae</taxon>
        <taxon>Streptophyta</taxon>
        <taxon>Embryophyta</taxon>
        <taxon>Tracheophyta</taxon>
        <taxon>Spermatophyta</taxon>
        <taxon>Magnoliopsida</taxon>
        <taxon>eudicotyledons</taxon>
        <taxon>Gunneridae</taxon>
        <taxon>Pentapetalae</taxon>
        <taxon>rosids</taxon>
        <taxon>malvids</taxon>
        <taxon>Brassicales</taxon>
        <taxon>Brassicaceae</taxon>
        <taxon>Eutremeae</taxon>
        <taxon>Eutrema</taxon>
    </lineage>
</organism>
<evidence type="ECO:0000313" key="1">
    <source>
        <dbReference type="EMBL" id="ESQ45971.1"/>
    </source>
</evidence>
<dbReference type="Proteomes" id="UP000030689">
    <property type="component" value="Unassembled WGS sequence"/>
</dbReference>
<sequence length="43" mass="4839">MSTPIHRRHLQLGKLATLIDFDEALTNPGLSDHCGLFPRDFCT</sequence>
<dbReference type="AlphaFoldDB" id="V4NIA3"/>
<name>V4NIA3_EUTSA</name>
<reference evidence="1 2" key="1">
    <citation type="journal article" date="2013" name="Front. Plant Sci.">
        <title>The Reference Genome of the Halophytic Plant Eutrema salsugineum.</title>
        <authorList>
            <person name="Yang R."/>
            <person name="Jarvis D.E."/>
            <person name="Chen H."/>
            <person name="Beilstein M.A."/>
            <person name="Grimwood J."/>
            <person name="Jenkins J."/>
            <person name="Shu S."/>
            <person name="Prochnik S."/>
            <person name="Xin M."/>
            <person name="Ma C."/>
            <person name="Schmutz J."/>
            <person name="Wing R.A."/>
            <person name="Mitchell-Olds T."/>
            <person name="Schumaker K.S."/>
            <person name="Wang X."/>
        </authorList>
    </citation>
    <scope>NUCLEOTIDE SEQUENCE [LARGE SCALE GENOMIC DNA]</scope>
</reference>